<proteinExistence type="predicted"/>
<evidence type="ECO:0000256" key="2">
    <source>
        <dbReference type="ARBA" id="ARBA00022692"/>
    </source>
</evidence>
<feature type="transmembrane region" description="Helical" evidence="5">
    <location>
        <begin position="107"/>
        <end position="126"/>
    </location>
</feature>
<evidence type="ECO:0000256" key="1">
    <source>
        <dbReference type="ARBA" id="ARBA00004141"/>
    </source>
</evidence>
<dbReference type="Proteomes" id="UP001243009">
    <property type="component" value="Unassembled WGS sequence"/>
</dbReference>
<evidence type="ECO:0000256" key="3">
    <source>
        <dbReference type="ARBA" id="ARBA00022989"/>
    </source>
</evidence>
<gene>
    <name evidence="6" type="ORF">Q7A36_02770</name>
</gene>
<accession>A0ABT9DTM8</accession>
<feature type="transmembrane region" description="Helical" evidence="5">
    <location>
        <begin position="75"/>
        <end position="95"/>
    </location>
</feature>
<dbReference type="EMBL" id="JAUTWS010000002">
    <property type="protein sequence ID" value="MDO9707251.1"/>
    <property type="molecule type" value="Genomic_DNA"/>
</dbReference>
<protein>
    <submittedName>
        <fullName evidence="6">DoxX family protein</fullName>
    </submittedName>
</protein>
<keyword evidence="4 5" id="KW-0472">Membrane</keyword>
<keyword evidence="2 5" id="KW-0812">Transmembrane</keyword>
<feature type="transmembrane region" description="Helical" evidence="5">
    <location>
        <begin position="53"/>
        <end position="70"/>
    </location>
</feature>
<feature type="transmembrane region" description="Helical" evidence="5">
    <location>
        <begin position="7"/>
        <end position="27"/>
    </location>
</feature>
<comment type="caution">
    <text evidence="6">The sequence shown here is derived from an EMBL/GenBank/DDBJ whole genome shotgun (WGS) entry which is preliminary data.</text>
</comment>
<reference evidence="6 7" key="1">
    <citation type="submission" date="2023-08" db="EMBL/GenBank/DDBJ databases">
        <title>The draft genome sequence of Paracraurococcus sp. LOR1-02.</title>
        <authorList>
            <person name="Kingkaew E."/>
            <person name="Tanasupawat S."/>
        </authorList>
    </citation>
    <scope>NUCLEOTIDE SEQUENCE [LARGE SCALE GENOMIC DNA]</scope>
    <source>
        <strain evidence="6 7">LOR1-02</strain>
    </source>
</reference>
<organism evidence="6 7">
    <name type="scientific">Paracraurococcus lichenis</name>
    <dbReference type="NCBI Taxonomy" id="3064888"/>
    <lineage>
        <taxon>Bacteria</taxon>
        <taxon>Pseudomonadati</taxon>
        <taxon>Pseudomonadota</taxon>
        <taxon>Alphaproteobacteria</taxon>
        <taxon>Acetobacterales</taxon>
        <taxon>Roseomonadaceae</taxon>
        <taxon>Paracraurococcus</taxon>
    </lineage>
</organism>
<name>A0ABT9DTM8_9PROT</name>
<evidence type="ECO:0000256" key="4">
    <source>
        <dbReference type="ARBA" id="ARBA00023136"/>
    </source>
</evidence>
<keyword evidence="7" id="KW-1185">Reference proteome</keyword>
<evidence type="ECO:0000313" key="6">
    <source>
        <dbReference type="EMBL" id="MDO9707251.1"/>
    </source>
</evidence>
<evidence type="ECO:0000256" key="5">
    <source>
        <dbReference type="SAM" id="Phobius"/>
    </source>
</evidence>
<sequence>MTTTADRALRILAWIAALWIAYEFLWYEQYKLAGPTLVFDRLSDWSGIPEKPFRLFVASMEICAAVLVLIPRTRVLGAAFAMGIMSGAIVFHLFTPLTVDPYGDGGKLFKEACFTWVMAGFVLFAHRREALDLLRRYAPRIGARIA</sequence>
<evidence type="ECO:0000313" key="7">
    <source>
        <dbReference type="Proteomes" id="UP001243009"/>
    </source>
</evidence>
<keyword evidence="3 5" id="KW-1133">Transmembrane helix</keyword>
<dbReference type="RefSeq" id="WP_305102117.1">
    <property type="nucleotide sequence ID" value="NZ_JAUTWS010000002.1"/>
</dbReference>
<dbReference type="InterPro" id="IPR032808">
    <property type="entry name" value="DoxX"/>
</dbReference>
<comment type="subcellular location">
    <subcellularLocation>
        <location evidence="1">Membrane</location>
        <topology evidence="1">Multi-pass membrane protein</topology>
    </subcellularLocation>
</comment>
<dbReference type="Pfam" id="PF13564">
    <property type="entry name" value="DoxX_2"/>
    <property type="match status" value="1"/>
</dbReference>